<proteinExistence type="predicted"/>
<evidence type="ECO:0000313" key="1">
    <source>
        <dbReference type="EMBL" id="KAH7655828.1"/>
    </source>
</evidence>
<keyword evidence="2" id="KW-1185">Reference proteome</keyword>
<protein>
    <submittedName>
        <fullName evidence="1">Class I and II aminoacyl-tRNA synthetase tRNA-binding arm protein</fullName>
    </submittedName>
</protein>
<gene>
    <name evidence="1" type="ORF">IHE45_18G038500</name>
</gene>
<name>A0ACB7U6C0_DIOAL</name>
<dbReference type="Proteomes" id="UP000827976">
    <property type="component" value="Chromosome 18"/>
</dbReference>
<reference evidence="2" key="1">
    <citation type="journal article" date="2022" name="Nat. Commun.">
        <title>Chromosome evolution and the genetic basis of agronomically important traits in greater yam.</title>
        <authorList>
            <person name="Bredeson J.V."/>
            <person name="Lyons J.B."/>
            <person name="Oniyinde I.O."/>
            <person name="Okereke N.R."/>
            <person name="Kolade O."/>
            <person name="Nnabue I."/>
            <person name="Nwadili C.O."/>
            <person name="Hribova E."/>
            <person name="Parker M."/>
            <person name="Nwogha J."/>
            <person name="Shu S."/>
            <person name="Carlson J."/>
            <person name="Kariba R."/>
            <person name="Muthemba S."/>
            <person name="Knop K."/>
            <person name="Barton G.J."/>
            <person name="Sherwood A.V."/>
            <person name="Lopez-Montes A."/>
            <person name="Asiedu R."/>
            <person name="Jamnadass R."/>
            <person name="Muchugi A."/>
            <person name="Goodstein D."/>
            <person name="Egesi C.N."/>
            <person name="Featherston J."/>
            <person name="Asfaw A."/>
            <person name="Simpson G.G."/>
            <person name="Dolezel J."/>
            <person name="Hendre P.S."/>
            <person name="Van Deynze A."/>
            <person name="Kumar P.L."/>
            <person name="Obidiegwu J.E."/>
            <person name="Bhattacharjee R."/>
            <person name="Rokhsar D.S."/>
        </authorList>
    </citation>
    <scope>NUCLEOTIDE SEQUENCE [LARGE SCALE GENOMIC DNA]</scope>
    <source>
        <strain evidence="2">cv. TDa95/00328</strain>
    </source>
</reference>
<evidence type="ECO:0000313" key="2">
    <source>
        <dbReference type="Proteomes" id="UP000827976"/>
    </source>
</evidence>
<comment type="caution">
    <text evidence="1">The sequence shown here is derived from an EMBL/GenBank/DDBJ whole genome shotgun (WGS) entry which is preliminary data.</text>
</comment>
<accession>A0ACB7U6C0</accession>
<organism evidence="1 2">
    <name type="scientific">Dioscorea alata</name>
    <name type="common">Purple yam</name>
    <dbReference type="NCBI Taxonomy" id="55571"/>
    <lineage>
        <taxon>Eukaryota</taxon>
        <taxon>Viridiplantae</taxon>
        <taxon>Streptophyta</taxon>
        <taxon>Embryophyta</taxon>
        <taxon>Tracheophyta</taxon>
        <taxon>Spermatophyta</taxon>
        <taxon>Magnoliopsida</taxon>
        <taxon>Liliopsida</taxon>
        <taxon>Dioscoreales</taxon>
        <taxon>Dioscoreaceae</taxon>
        <taxon>Dioscorea</taxon>
    </lineage>
</organism>
<dbReference type="EMBL" id="CM037028">
    <property type="protein sequence ID" value="KAH7655828.1"/>
    <property type="molecule type" value="Genomic_DNA"/>
</dbReference>
<sequence>MLLEIWDCPEELQEEEEKVEDKQTDQKKNEELCLLQNEMHQMKEENKLLKKAIEKTMKDHYNLQVKLANICHPDHPKDEKISLSLGLSPELQDPKTNYRTTKRGMEDLELSLQLQSHASLLDGDDLGDQKGKRLKNCIQLDSKQQRIDPTNRKARVSVRVRCQGPTINDGCQWRKYGQKVAKGNPCPRAYYRCTVAHGCPVRKQVQRCLEDMSILITTYEGTHNHPLPVGATAMASTATDVTNRMMLCNNPHLSTTYAPQQHFSHHPWTTAMHQNYDGADDGFPCIKQSCLEFQ</sequence>